<dbReference type="AlphaFoldDB" id="A0A6M8F2Y4"/>
<protein>
    <submittedName>
        <fullName evidence="1">Toxin-antitoxin system, toxin component, BrnT family</fullName>
    </submittedName>
</protein>
<organism evidence="1 2">
    <name type="scientific">Arcobacter acticola</name>
    <dbReference type="NCBI Taxonomy" id="1849015"/>
    <lineage>
        <taxon>Bacteria</taxon>
        <taxon>Pseudomonadati</taxon>
        <taxon>Campylobacterota</taxon>
        <taxon>Epsilonproteobacteria</taxon>
        <taxon>Campylobacterales</taxon>
        <taxon>Arcobacteraceae</taxon>
        <taxon>Arcobacter</taxon>
    </lineage>
</organism>
<dbReference type="KEGG" id="paco:AACT_2581"/>
<reference evidence="1 2" key="1">
    <citation type="submission" date="2019-08" db="EMBL/GenBank/DDBJ databases">
        <title>Complete genome sequence of Arcobacter acticola.</title>
        <authorList>
            <person name="Miller W."/>
        </authorList>
    </citation>
    <scope>NUCLEOTIDE SEQUENCE [LARGE SCALE GENOMIC DNA]</scope>
    <source>
        <strain evidence="1 2">KCTC 52212</strain>
    </source>
</reference>
<dbReference type="InterPro" id="IPR007460">
    <property type="entry name" value="BrnT_toxin"/>
</dbReference>
<dbReference type="Proteomes" id="UP000503483">
    <property type="component" value="Chromosome"/>
</dbReference>
<proteinExistence type="predicted"/>
<dbReference type="EMBL" id="CP042652">
    <property type="protein sequence ID" value="QKE29664.1"/>
    <property type="molecule type" value="Genomic_DNA"/>
</dbReference>
<evidence type="ECO:0000313" key="1">
    <source>
        <dbReference type="EMBL" id="QKE29664.1"/>
    </source>
</evidence>
<dbReference type="RefSeq" id="WP_172127603.1">
    <property type="nucleotide sequence ID" value="NZ_CP042652.1"/>
</dbReference>
<dbReference type="Pfam" id="PF04365">
    <property type="entry name" value="BrnT_toxin"/>
    <property type="match status" value="1"/>
</dbReference>
<dbReference type="Gene3D" id="3.10.450.530">
    <property type="entry name" value="Ribonuclease toxin, BrnT, of type II toxin-antitoxin system"/>
    <property type="match status" value="1"/>
</dbReference>
<gene>
    <name evidence="1" type="ORF">AACT_2581</name>
</gene>
<evidence type="ECO:0000313" key="2">
    <source>
        <dbReference type="Proteomes" id="UP000503483"/>
    </source>
</evidence>
<accession>A0A6M8F2Y4</accession>
<keyword evidence="2" id="KW-1185">Reference proteome</keyword>
<sequence length="94" mass="11247">MKFEWNEDKNTLNKQKHGISFEEAKEIFDDALHISKLDKRFSYFEERWISLGASKTNKILVVANLFFTNEGEEIIRIISARKANKQERESYERF</sequence>
<name>A0A6M8F2Y4_9BACT</name>
<dbReference type="InterPro" id="IPR038573">
    <property type="entry name" value="BrnT_sf"/>
</dbReference>